<accession>I6ZEJ3</accession>
<keyword evidence="2" id="KW-1185">Reference proteome</keyword>
<dbReference type="PATRIC" id="fig|1197325.3.peg.230"/>
<proteinExistence type="predicted"/>
<dbReference type="HOGENOM" id="CLU_1160064_0_0_14"/>
<evidence type="ECO:0000313" key="2">
    <source>
        <dbReference type="Proteomes" id="UP000009005"/>
    </source>
</evidence>
<evidence type="ECO:0000313" key="1">
    <source>
        <dbReference type="EMBL" id="AFN65012.1"/>
    </source>
</evidence>
<protein>
    <submittedName>
        <fullName evidence="1">Uncharacterized protein</fullName>
    </submittedName>
</protein>
<dbReference type="AlphaFoldDB" id="I6ZEJ3"/>
<gene>
    <name evidence="1" type="ordered locus">WEN_01065</name>
</gene>
<sequence>MTSSKKTLFPDPFSFVQEDLDEFFGKINNEFNLSLKTALREFTEYHTHKCNYTGFISDPKDLTIYYQFNFDPNKNLATLEKCFFVSPEARHILTHNYLLELDSYTKSNIKKYVNKVKSANVGRELFGYEDKFKGLTFFADFNRLEKHQAKKMLLDYSYLRDKNQQLLILRNLNNNYDYDVLKEVVVKFDLSFLKECSFFENERYASFKQILPPNLIIELPIALDYELNLIPEKLKKEQLIDLNSLKMDIS</sequence>
<reference evidence="1 2" key="1">
    <citation type="journal article" date="2012" name="J. Bacteriol.">
        <title>Complete genome sequence of Mycoplasma wenyonii strain Massachusetts.</title>
        <authorList>
            <person name="Dos Santos A.P."/>
            <person name="Guimaraes A.M."/>
            <person name="do Nascimento N.C."/>
            <person name="Sanmiguel P.J."/>
            <person name="Messick J.B."/>
        </authorList>
    </citation>
    <scope>NUCLEOTIDE SEQUENCE [LARGE SCALE GENOMIC DNA]</scope>
    <source>
        <strain evidence="1 2">Massachusetts</strain>
    </source>
</reference>
<dbReference type="EMBL" id="CP003703">
    <property type="protein sequence ID" value="AFN65012.1"/>
    <property type="molecule type" value="Genomic_DNA"/>
</dbReference>
<dbReference type="Proteomes" id="UP000009005">
    <property type="component" value="Chromosome"/>
</dbReference>
<dbReference type="STRING" id="1197325.WEN_01065"/>
<name>I6ZEJ3_MYCWM</name>
<dbReference type="KEGG" id="mwe:WEN_01065"/>
<organism evidence="1 2">
    <name type="scientific">Mycoplasma wenyonii (strain Massachusetts)</name>
    <name type="common">Eperythrozoon wenyonii</name>
    <dbReference type="NCBI Taxonomy" id="1197325"/>
    <lineage>
        <taxon>Bacteria</taxon>
        <taxon>Bacillati</taxon>
        <taxon>Mycoplasmatota</taxon>
        <taxon>Mollicutes</taxon>
        <taxon>Mycoplasmataceae</taxon>
        <taxon>Mycoplasma</taxon>
    </lineage>
</organism>